<name>A0A1Y2GRT9_9FUNG</name>
<keyword evidence="7" id="KW-1185">Reference proteome</keyword>
<evidence type="ECO:0000256" key="1">
    <source>
        <dbReference type="ARBA" id="ARBA00009136"/>
    </source>
</evidence>
<evidence type="ECO:0000256" key="4">
    <source>
        <dbReference type="ARBA" id="ARBA00022801"/>
    </source>
</evidence>
<dbReference type="SMART" id="SM00213">
    <property type="entry name" value="UBQ"/>
    <property type="match status" value="1"/>
</dbReference>
<dbReference type="OrthoDB" id="1047367at2759"/>
<dbReference type="STRING" id="64571.A0A1Y2GRT9"/>
<dbReference type="InParanoid" id="A0A1Y2GRT9"/>
<comment type="caution">
    <text evidence="6">The sequence shown here is derived from an EMBL/GenBank/DDBJ whole genome shotgun (WGS) entry which is preliminary data.</text>
</comment>
<dbReference type="EMBL" id="MCFF01000012">
    <property type="protein sequence ID" value="ORZ20826.1"/>
    <property type="molecule type" value="Genomic_DNA"/>
</dbReference>
<dbReference type="InterPro" id="IPR029071">
    <property type="entry name" value="Ubiquitin-like_domsf"/>
</dbReference>
<gene>
    <name evidence="6" type="ORF">BCR41DRAFT_26188</name>
</gene>
<evidence type="ECO:0000256" key="3">
    <source>
        <dbReference type="ARBA" id="ARBA00022750"/>
    </source>
</evidence>
<evidence type="ECO:0000256" key="2">
    <source>
        <dbReference type="ARBA" id="ARBA00022670"/>
    </source>
</evidence>
<dbReference type="Proteomes" id="UP000193648">
    <property type="component" value="Unassembled WGS sequence"/>
</dbReference>
<accession>A0A1Y2GRT9</accession>
<dbReference type="SUPFAM" id="SSF54236">
    <property type="entry name" value="Ubiquitin-like"/>
    <property type="match status" value="1"/>
</dbReference>
<dbReference type="InterPro" id="IPR036353">
    <property type="entry name" value="XPC-bd_sf"/>
</dbReference>
<keyword evidence="4" id="KW-0378">Hydrolase</keyword>
<dbReference type="Gene3D" id="1.10.10.540">
    <property type="entry name" value="XPC-binding domain"/>
    <property type="match status" value="1"/>
</dbReference>
<evidence type="ECO:0000313" key="6">
    <source>
        <dbReference type="EMBL" id="ORZ20826.1"/>
    </source>
</evidence>
<dbReference type="Gene3D" id="3.10.20.90">
    <property type="entry name" value="Phosphatidylinositol 3-kinase Catalytic Subunit, Chain A, domain 1"/>
    <property type="match status" value="1"/>
</dbReference>
<dbReference type="RefSeq" id="XP_021882735.1">
    <property type="nucleotide sequence ID" value="XM_022020187.1"/>
</dbReference>
<dbReference type="GO" id="GO:0004190">
    <property type="term" value="F:aspartic-type endopeptidase activity"/>
    <property type="evidence" value="ECO:0007669"/>
    <property type="project" value="UniProtKB-KW"/>
</dbReference>
<keyword evidence="2" id="KW-0645">Protease</keyword>
<dbReference type="Pfam" id="PF24669">
    <property type="entry name" value="Ddi2_HDD"/>
    <property type="match status" value="1"/>
</dbReference>
<dbReference type="PANTHER" id="PTHR12917">
    <property type="entry name" value="ASPARTYL PROTEASE DDI-RELATED"/>
    <property type="match status" value="1"/>
</dbReference>
<feature type="domain" description="Ubiquitin-like" evidence="5">
    <location>
        <begin position="1"/>
        <end position="77"/>
    </location>
</feature>
<dbReference type="CDD" id="cd01796">
    <property type="entry name" value="Ubl_Ddi1_like"/>
    <property type="match status" value="1"/>
</dbReference>
<dbReference type="PROSITE" id="PS50053">
    <property type="entry name" value="UBIQUITIN_2"/>
    <property type="match status" value="1"/>
</dbReference>
<dbReference type="InterPro" id="IPR000626">
    <property type="entry name" value="Ubiquitin-like_dom"/>
</dbReference>
<dbReference type="GO" id="GO:0006289">
    <property type="term" value="P:nucleotide-excision repair"/>
    <property type="evidence" value="ECO:0007669"/>
    <property type="project" value="InterPro"/>
</dbReference>
<dbReference type="InterPro" id="IPR033882">
    <property type="entry name" value="DDI1_N"/>
</dbReference>
<comment type="similarity">
    <text evidence="1">Belongs to the DDI1 family.</text>
</comment>
<dbReference type="GO" id="GO:0003684">
    <property type="term" value="F:damaged DNA binding"/>
    <property type="evidence" value="ECO:0007669"/>
    <property type="project" value="InterPro"/>
</dbReference>
<evidence type="ECO:0000259" key="5">
    <source>
        <dbReference type="PROSITE" id="PS50053"/>
    </source>
</evidence>
<protein>
    <recommendedName>
        <fullName evidence="5">Ubiquitin-like domain-containing protein</fullName>
    </recommendedName>
</protein>
<evidence type="ECO:0000313" key="7">
    <source>
        <dbReference type="Proteomes" id="UP000193648"/>
    </source>
</evidence>
<dbReference type="GeneID" id="33562031"/>
<proteinExistence type="inferred from homology"/>
<keyword evidence="3" id="KW-0064">Aspartyl protease</keyword>
<sequence length="185" mass="20705">MRVSILTDQGDIHTIEVDSQMELENIKALLEADCNIPADEQVLLHNNIELQDPKSTLEANSIAPDDILTLQRRSKKQRTNIAAINTGSGAGPSVHPGQIAQGGGDPHNAEQIRQHVISNPSMLRQLRETQPELADAAQNNPNRFHEMIRELDVQRRSAEMARLQEINQLNADPFDLEAQRRTFSH</sequence>
<organism evidence="6 7">
    <name type="scientific">Lobosporangium transversale</name>
    <dbReference type="NCBI Taxonomy" id="64571"/>
    <lineage>
        <taxon>Eukaryota</taxon>
        <taxon>Fungi</taxon>
        <taxon>Fungi incertae sedis</taxon>
        <taxon>Mucoromycota</taxon>
        <taxon>Mortierellomycotina</taxon>
        <taxon>Mortierellomycetes</taxon>
        <taxon>Mortierellales</taxon>
        <taxon>Mortierellaceae</taxon>
        <taxon>Lobosporangium</taxon>
    </lineage>
</organism>
<dbReference type="GO" id="GO:0043161">
    <property type="term" value="P:proteasome-mediated ubiquitin-dependent protein catabolic process"/>
    <property type="evidence" value="ECO:0007669"/>
    <property type="project" value="InterPro"/>
</dbReference>
<reference evidence="6 7" key="1">
    <citation type="submission" date="2016-07" db="EMBL/GenBank/DDBJ databases">
        <title>Pervasive Adenine N6-methylation of Active Genes in Fungi.</title>
        <authorList>
            <consortium name="DOE Joint Genome Institute"/>
            <person name="Mondo S.J."/>
            <person name="Dannebaum R.O."/>
            <person name="Kuo R.C."/>
            <person name="Labutti K."/>
            <person name="Haridas S."/>
            <person name="Kuo A."/>
            <person name="Salamov A."/>
            <person name="Ahrendt S.R."/>
            <person name="Lipzen A."/>
            <person name="Sullivan W."/>
            <person name="Andreopoulos W.B."/>
            <person name="Clum A."/>
            <person name="Lindquist E."/>
            <person name="Daum C."/>
            <person name="Ramamoorthy G.K."/>
            <person name="Gryganskyi A."/>
            <person name="Culley D."/>
            <person name="Magnuson J.K."/>
            <person name="James T.Y."/>
            <person name="O'Malley M.A."/>
            <person name="Stajich J.E."/>
            <person name="Spatafora J.W."/>
            <person name="Visel A."/>
            <person name="Grigoriev I.V."/>
        </authorList>
    </citation>
    <scope>NUCLEOTIDE SEQUENCE [LARGE SCALE GENOMIC DNA]</scope>
    <source>
        <strain evidence="6 7">NRRL 3116</strain>
    </source>
</reference>
<dbReference type="AlphaFoldDB" id="A0A1Y2GRT9"/>
<dbReference type="PANTHER" id="PTHR12917:SF1">
    <property type="entry name" value="AT13091P"/>
    <property type="match status" value="1"/>
</dbReference>
<dbReference type="SUPFAM" id="SSF101238">
    <property type="entry name" value="XPC-binding domain"/>
    <property type="match status" value="1"/>
</dbReference>
<dbReference type="Pfam" id="PF00240">
    <property type="entry name" value="ubiquitin"/>
    <property type="match status" value="1"/>
</dbReference>
<dbReference type="InterPro" id="IPR057273">
    <property type="entry name" value="Ddi1/2_HDD"/>
</dbReference>